<reference evidence="11 12" key="1">
    <citation type="submission" date="2015-09" db="EMBL/GenBank/DDBJ databases">
        <authorList>
            <consortium name="Swine Surveillance"/>
        </authorList>
    </citation>
    <scope>NUCLEOTIDE SEQUENCE [LARGE SCALE GENOMIC DNA]</scope>
    <source>
        <strain evidence="11 12">CECT 8383</strain>
    </source>
</reference>
<dbReference type="AlphaFoldDB" id="A0A0N7M1H4"/>
<evidence type="ECO:0000256" key="2">
    <source>
        <dbReference type="ARBA" id="ARBA00011955"/>
    </source>
</evidence>
<dbReference type="EMBL" id="CYSF01000003">
    <property type="protein sequence ID" value="CUH83315.1"/>
    <property type="molecule type" value="Genomic_DNA"/>
</dbReference>
<keyword evidence="4" id="KW-0285">Flavoprotein</keyword>
<dbReference type="InterPro" id="IPR003374">
    <property type="entry name" value="ApbE-like_sf"/>
</dbReference>
<keyword evidence="6" id="KW-0479">Metal-binding</keyword>
<evidence type="ECO:0000313" key="11">
    <source>
        <dbReference type="EMBL" id="CUH83315.1"/>
    </source>
</evidence>
<dbReference type="InterPro" id="IPR024932">
    <property type="entry name" value="ApbE"/>
</dbReference>
<comment type="cofactor">
    <cofactor evidence="1">
        <name>Mg(2+)</name>
        <dbReference type="ChEBI" id="CHEBI:18420"/>
    </cofactor>
</comment>
<evidence type="ECO:0000256" key="4">
    <source>
        <dbReference type="ARBA" id="ARBA00022630"/>
    </source>
</evidence>
<protein>
    <recommendedName>
        <fullName evidence="3">FAD:protein FMN transferase</fullName>
        <ecNumber evidence="2">2.7.1.180</ecNumber>
    </recommendedName>
    <alternativeName>
        <fullName evidence="9">Flavin transferase</fullName>
    </alternativeName>
</protein>
<dbReference type="STRING" id="340021.TM5383_00500"/>
<dbReference type="PANTHER" id="PTHR30040:SF2">
    <property type="entry name" value="FAD:PROTEIN FMN TRANSFERASE"/>
    <property type="match status" value="1"/>
</dbReference>
<evidence type="ECO:0000256" key="6">
    <source>
        <dbReference type="ARBA" id="ARBA00022723"/>
    </source>
</evidence>
<keyword evidence="5" id="KW-0808">Transferase</keyword>
<dbReference type="GO" id="GO:0016740">
    <property type="term" value="F:transferase activity"/>
    <property type="evidence" value="ECO:0007669"/>
    <property type="project" value="UniProtKB-KW"/>
</dbReference>
<comment type="catalytic activity">
    <reaction evidence="10">
        <text>L-threonyl-[protein] + FAD = FMN-L-threonyl-[protein] + AMP + H(+)</text>
        <dbReference type="Rhea" id="RHEA:36847"/>
        <dbReference type="Rhea" id="RHEA-COMP:11060"/>
        <dbReference type="Rhea" id="RHEA-COMP:11061"/>
        <dbReference type="ChEBI" id="CHEBI:15378"/>
        <dbReference type="ChEBI" id="CHEBI:30013"/>
        <dbReference type="ChEBI" id="CHEBI:57692"/>
        <dbReference type="ChEBI" id="CHEBI:74257"/>
        <dbReference type="ChEBI" id="CHEBI:456215"/>
        <dbReference type="EC" id="2.7.1.180"/>
    </reaction>
</comment>
<name>A0A0N7M1H4_9RHOB</name>
<evidence type="ECO:0000313" key="12">
    <source>
        <dbReference type="Proteomes" id="UP000051681"/>
    </source>
</evidence>
<sequence>MTSLTPPELAPLTDIDLNWTHTPMRWQGAALGAEVALILDAPRLEAEAAVQHAEMTLENITMQFNLFDDSSQLQQLNQTGTLNAPSAMFLDLCSIATRLHVATNGLFDPTIQPLWRALFEGTPAHLARPRIGWNQLDISAGAITLGPDQNISFNGVAQGFATDILTKALKELGVKQAAIQLGELAIIGGPASVPLAHPLPDGTKSIAMHDGALSLSIPRRVALGRYGHILHPHGLPAKAGWPWVAVEASSAAIADGASTAFTLMTVREIEQALEHLPEISRVRILREDGHIHDLKPRATATL</sequence>
<dbReference type="EC" id="2.7.1.180" evidence="2"/>
<dbReference type="Pfam" id="PF02424">
    <property type="entry name" value="ApbE"/>
    <property type="match status" value="1"/>
</dbReference>
<evidence type="ECO:0000256" key="1">
    <source>
        <dbReference type="ARBA" id="ARBA00001946"/>
    </source>
</evidence>
<keyword evidence="12" id="KW-1185">Reference proteome</keyword>
<dbReference type="SUPFAM" id="SSF143631">
    <property type="entry name" value="ApbE-like"/>
    <property type="match status" value="1"/>
</dbReference>
<evidence type="ECO:0000256" key="8">
    <source>
        <dbReference type="ARBA" id="ARBA00022842"/>
    </source>
</evidence>
<organism evidence="11 12">
    <name type="scientific">Thalassovita mediterranea</name>
    <dbReference type="NCBI Taxonomy" id="340021"/>
    <lineage>
        <taxon>Bacteria</taxon>
        <taxon>Pseudomonadati</taxon>
        <taxon>Pseudomonadota</taxon>
        <taxon>Alphaproteobacteria</taxon>
        <taxon>Rhodobacterales</taxon>
        <taxon>Roseobacteraceae</taxon>
        <taxon>Thalassovita</taxon>
    </lineage>
</organism>
<keyword evidence="7" id="KW-0274">FAD</keyword>
<gene>
    <name evidence="11" type="ORF">TM5383_00500</name>
</gene>
<accession>A0A0N7M1H4</accession>
<evidence type="ECO:0000256" key="7">
    <source>
        <dbReference type="ARBA" id="ARBA00022827"/>
    </source>
</evidence>
<dbReference type="Gene3D" id="3.10.520.10">
    <property type="entry name" value="ApbE-like domains"/>
    <property type="match status" value="1"/>
</dbReference>
<keyword evidence="8" id="KW-0460">Magnesium</keyword>
<dbReference type="Proteomes" id="UP000051681">
    <property type="component" value="Unassembled WGS sequence"/>
</dbReference>
<proteinExistence type="predicted"/>
<evidence type="ECO:0000256" key="5">
    <source>
        <dbReference type="ARBA" id="ARBA00022679"/>
    </source>
</evidence>
<dbReference type="PANTHER" id="PTHR30040">
    <property type="entry name" value="THIAMINE BIOSYNTHESIS LIPOPROTEIN APBE"/>
    <property type="match status" value="1"/>
</dbReference>
<evidence type="ECO:0000256" key="9">
    <source>
        <dbReference type="ARBA" id="ARBA00031306"/>
    </source>
</evidence>
<dbReference type="GO" id="GO:0046872">
    <property type="term" value="F:metal ion binding"/>
    <property type="evidence" value="ECO:0007669"/>
    <property type="project" value="UniProtKB-KW"/>
</dbReference>
<dbReference type="RefSeq" id="WP_058317476.1">
    <property type="nucleotide sequence ID" value="NZ_CYSF01000003.1"/>
</dbReference>
<evidence type="ECO:0000256" key="3">
    <source>
        <dbReference type="ARBA" id="ARBA00016337"/>
    </source>
</evidence>
<evidence type="ECO:0000256" key="10">
    <source>
        <dbReference type="ARBA" id="ARBA00048540"/>
    </source>
</evidence>